<keyword evidence="2" id="KW-1185">Reference proteome</keyword>
<dbReference type="Gene3D" id="3.40.50.1000">
    <property type="entry name" value="HAD superfamily/HAD-like"/>
    <property type="match status" value="1"/>
</dbReference>
<dbReference type="RefSeq" id="WP_344926756.1">
    <property type="nucleotide sequence ID" value="NZ_BAAAYK010000038.1"/>
</dbReference>
<dbReference type="SFLD" id="SFLDS00003">
    <property type="entry name" value="Haloacid_Dehalogenase"/>
    <property type="match status" value="1"/>
</dbReference>
<dbReference type="InterPro" id="IPR051806">
    <property type="entry name" value="HAD-like_SPP"/>
</dbReference>
<evidence type="ECO:0000313" key="2">
    <source>
        <dbReference type="Proteomes" id="UP001500483"/>
    </source>
</evidence>
<dbReference type="InterPro" id="IPR036412">
    <property type="entry name" value="HAD-like_sf"/>
</dbReference>
<name>A0ABP6RNE4_9PSEU</name>
<evidence type="ECO:0000313" key="1">
    <source>
        <dbReference type="EMBL" id="GAA3357790.1"/>
    </source>
</evidence>
<dbReference type="InterPro" id="IPR023214">
    <property type="entry name" value="HAD_sf"/>
</dbReference>
<dbReference type="Proteomes" id="UP001500483">
    <property type="component" value="Unassembled WGS sequence"/>
</dbReference>
<comment type="caution">
    <text evidence="1">The sequence shown here is derived from an EMBL/GenBank/DDBJ whole genome shotgun (WGS) entry which is preliminary data.</text>
</comment>
<dbReference type="PANTHER" id="PTHR43481">
    <property type="entry name" value="FRUCTOSE-1-PHOSPHATE PHOSPHATASE"/>
    <property type="match status" value="1"/>
</dbReference>
<dbReference type="Gene3D" id="1.10.150.240">
    <property type="entry name" value="Putative phosphatase, domain 2"/>
    <property type="match status" value="1"/>
</dbReference>
<dbReference type="EMBL" id="BAAAYK010000038">
    <property type="protein sequence ID" value="GAA3357790.1"/>
    <property type="molecule type" value="Genomic_DNA"/>
</dbReference>
<protein>
    <recommendedName>
        <fullName evidence="3">Beta-phosphoglucomutase family hydrolase</fullName>
    </recommendedName>
</protein>
<evidence type="ECO:0008006" key="3">
    <source>
        <dbReference type="Google" id="ProtNLM"/>
    </source>
</evidence>
<dbReference type="Pfam" id="PF00702">
    <property type="entry name" value="Hydrolase"/>
    <property type="match status" value="1"/>
</dbReference>
<accession>A0ABP6RNE4</accession>
<dbReference type="InterPro" id="IPR006439">
    <property type="entry name" value="HAD-SF_hydro_IA"/>
</dbReference>
<dbReference type="SFLD" id="SFLDG01129">
    <property type="entry name" value="C1.5:_HAD__Beta-PGM__Phosphata"/>
    <property type="match status" value="1"/>
</dbReference>
<gene>
    <name evidence="1" type="ORF">GCM10020366_27250</name>
</gene>
<dbReference type="NCBIfam" id="TIGR01509">
    <property type="entry name" value="HAD-SF-IA-v3"/>
    <property type="match status" value="1"/>
</dbReference>
<reference evidence="2" key="1">
    <citation type="journal article" date="2019" name="Int. J. Syst. Evol. Microbiol.">
        <title>The Global Catalogue of Microorganisms (GCM) 10K type strain sequencing project: providing services to taxonomists for standard genome sequencing and annotation.</title>
        <authorList>
            <consortium name="The Broad Institute Genomics Platform"/>
            <consortium name="The Broad Institute Genome Sequencing Center for Infectious Disease"/>
            <person name="Wu L."/>
            <person name="Ma J."/>
        </authorList>
    </citation>
    <scope>NUCLEOTIDE SEQUENCE [LARGE SCALE GENOMIC DNA]</scope>
    <source>
        <strain evidence="2">JCM 9687</strain>
    </source>
</reference>
<dbReference type="PANTHER" id="PTHR43481:SF4">
    <property type="entry name" value="GLYCEROL-1-PHOSPHATE PHOSPHOHYDROLASE 1-RELATED"/>
    <property type="match status" value="1"/>
</dbReference>
<sequence length="249" mass="26015">MVRIDPHEHGAALFDLDGVLTDTASVHRAAWKRLFDQYLAGRAERPGPFTEEDYLCHVDGRPRDDGVRAFLGSRGIDLPAGSPSDLPGRETLVGLGKLKDRYFRDAVGAHGARVLDGAVELVTSLRARRVRTAVVSASRNCALVLDGAGITGLFDVSVDGVVAAELGLRGKPDPATYLEAARRLGCAPRRSAVLEDAVVGVRAGRAGGFGLVIGVATAADPGSLRDSGADVVVRSLREVAVVGASPCEG</sequence>
<dbReference type="SUPFAM" id="SSF56784">
    <property type="entry name" value="HAD-like"/>
    <property type="match status" value="1"/>
</dbReference>
<proteinExistence type="predicted"/>
<dbReference type="InterPro" id="IPR023198">
    <property type="entry name" value="PGP-like_dom2"/>
</dbReference>
<organism evidence="1 2">
    <name type="scientific">Saccharopolyspora gregorii</name>
    <dbReference type="NCBI Taxonomy" id="33914"/>
    <lineage>
        <taxon>Bacteria</taxon>
        <taxon>Bacillati</taxon>
        <taxon>Actinomycetota</taxon>
        <taxon>Actinomycetes</taxon>
        <taxon>Pseudonocardiales</taxon>
        <taxon>Pseudonocardiaceae</taxon>
        <taxon>Saccharopolyspora</taxon>
    </lineage>
</organism>